<dbReference type="AlphaFoldDB" id="A0A120FP42"/>
<proteinExistence type="predicted"/>
<organism evidence="1 2">
    <name type="scientific">Bradyrhizobium macuxiense</name>
    <dbReference type="NCBI Taxonomy" id="1755647"/>
    <lineage>
        <taxon>Bacteria</taxon>
        <taxon>Pseudomonadati</taxon>
        <taxon>Pseudomonadota</taxon>
        <taxon>Alphaproteobacteria</taxon>
        <taxon>Hyphomicrobiales</taxon>
        <taxon>Nitrobacteraceae</taxon>
        <taxon>Bradyrhizobium</taxon>
    </lineage>
</organism>
<dbReference type="EMBL" id="LNCU01000050">
    <property type="protein sequence ID" value="KWV56377.1"/>
    <property type="molecule type" value="Genomic_DNA"/>
</dbReference>
<evidence type="ECO:0000313" key="1">
    <source>
        <dbReference type="EMBL" id="KWV56377.1"/>
    </source>
</evidence>
<comment type="caution">
    <text evidence="1">The sequence shown here is derived from an EMBL/GenBank/DDBJ whole genome shotgun (WGS) entry which is preliminary data.</text>
</comment>
<sequence>MRSSKARAAAVDLPACCWRTIASPYEGTCSSRIALPLGHGFLDLTDYSCDRAALSFERSEPIPQSDDFSLFLGVHGGTSRKTAL</sequence>
<name>A0A120FP42_9BRAD</name>
<protein>
    <submittedName>
        <fullName evidence="1">Uncharacterized protein</fullName>
    </submittedName>
</protein>
<dbReference type="Proteomes" id="UP000057737">
    <property type="component" value="Unassembled WGS sequence"/>
</dbReference>
<gene>
    <name evidence="1" type="ORF">AS156_00110</name>
</gene>
<keyword evidence="2" id="KW-1185">Reference proteome</keyword>
<reference evidence="1 2" key="1">
    <citation type="submission" date="2015-11" db="EMBL/GenBank/DDBJ databases">
        <title>Draft Genome Sequence of the Strain BR 10303 (Bradyrhizobium sp.) isolated from nodules of Centrolobium paraense.</title>
        <authorList>
            <person name="Zelli J.E."/>
            <person name="Simoes-Araujo J.L."/>
            <person name="Barauna A.C."/>
            <person name="Silva K."/>
        </authorList>
    </citation>
    <scope>NUCLEOTIDE SEQUENCE [LARGE SCALE GENOMIC DNA]</scope>
    <source>
        <strain evidence="1 2">BR 10303</strain>
    </source>
</reference>
<accession>A0A120FP42</accession>
<evidence type="ECO:0000313" key="2">
    <source>
        <dbReference type="Proteomes" id="UP000057737"/>
    </source>
</evidence>